<keyword evidence="2" id="KW-1185">Reference proteome</keyword>
<dbReference type="GO" id="GO:0004842">
    <property type="term" value="F:ubiquitin-protein transferase activity"/>
    <property type="evidence" value="ECO:0007669"/>
    <property type="project" value="InterPro"/>
</dbReference>
<protein>
    <submittedName>
        <fullName evidence="1">Uncharacterized protein</fullName>
    </submittedName>
</protein>
<proteinExistence type="predicted"/>
<gene>
    <name evidence="1" type="ORF">LWI29_004642</name>
</gene>
<dbReference type="AlphaFoldDB" id="A0AA39RGI9"/>
<organism evidence="1 2">
    <name type="scientific">Acer saccharum</name>
    <name type="common">Sugar maple</name>
    <dbReference type="NCBI Taxonomy" id="4024"/>
    <lineage>
        <taxon>Eukaryota</taxon>
        <taxon>Viridiplantae</taxon>
        <taxon>Streptophyta</taxon>
        <taxon>Embryophyta</taxon>
        <taxon>Tracheophyta</taxon>
        <taxon>Spermatophyta</taxon>
        <taxon>Magnoliopsida</taxon>
        <taxon>eudicotyledons</taxon>
        <taxon>Gunneridae</taxon>
        <taxon>Pentapetalae</taxon>
        <taxon>rosids</taxon>
        <taxon>malvids</taxon>
        <taxon>Sapindales</taxon>
        <taxon>Sapindaceae</taxon>
        <taxon>Hippocastanoideae</taxon>
        <taxon>Acereae</taxon>
        <taxon>Acer</taxon>
    </lineage>
</organism>
<reference evidence="1" key="1">
    <citation type="journal article" date="2022" name="Plant J.">
        <title>Strategies of tolerance reflected in two North American maple genomes.</title>
        <authorList>
            <person name="McEvoy S.L."/>
            <person name="Sezen U.U."/>
            <person name="Trouern-Trend A."/>
            <person name="McMahon S.M."/>
            <person name="Schaberg P.G."/>
            <person name="Yang J."/>
            <person name="Wegrzyn J.L."/>
            <person name="Swenson N.G."/>
        </authorList>
    </citation>
    <scope>NUCLEOTIDE SEQUENCE</scope>
    <source>
        <strain evidence="1">NS2018</strain>
    </source>
</reference>
<comment type="caution">
    <text evidence="1">The sequence shown here is derived from an EMBL/GenBank/DDBJ whole genome shotgun (WGS) entry which is preliminary data.</text>
</comment>
<name>A0AA39RGI9_ACESA</name>
<dbReference type="InterPro" id="IPR044274">
    <property type="entry name" value="RFI2"/>
</dbReference>
<evidence type="ECO:0000313" key="2">
    <source>
        <dbReference type="Proteomes" id="UP001168877"/>
    </source>
</evidence>
<sequence length="81" mass="9139">MISLSFSFSDSFVCLSDSKNYKRTISAAVLGITRIFFFFSLNPLESSRTDCIGSAFNMKGAMQCPNCWKVEKAQRHLWISA</sequence>
<evidence type="ECO:0000313" key="1">
    <source>
        <dbReference type="EMBL" id="KAK0573231.1"/>
    </source>
</evidence>
<reference evidence="1" key="2">
    <citation type="submission" date="2023-06" db="EMBL/GenBank/DDBJ databases">
        <authorList>
            <person name="Swenson N.G."/>
            <person name="Wegrzyn J.L."/>
            <person name="Mcevoy S.L."/>
        </authorList>
    </citation>
    <scope>NUCLEOTIDE SEQUENCE</scope>
    <source>
        <strain evidence="1">NS2018</strain>
        <tissue evidence="1">Leaf</tissue>
    </source>
</reference>
<dbReference type="Proteomes" id="UP001168877">
    <property type="component" value="Unassembled WGS sequence"/>
</dbReference>
<accession>A0AA39RGI9</accession>
<dbReference type="PANTHER" id="PTHR46798">
    <property type="entry name" value="OS09G0511500 PROTEIN"/>
    <property type="match status" value="1"/>
</dbReference>
<dbReference type="PANTHER" id="PTHR46798:SF3">
    <property type="entry name" value="RING FINGER FAMILY PROTEIN"/>
    <property type="match status" value="1"/>
</dbReference>
<dbReference type="EMBL" id="JAUESC010000387">
    <property type="protein sequence ID" value="KAK0573231.1"/>
    <property type="molecule type" value="Genomic_DNA"/>
</dbReference>